<dbReference type="OrthoDB" id="9813126at2"/>
<sequence length="74" mass="8209">MCRVLSVSVSGYYACRNRKPSALSEKDKELSKKIKAIFDDEKSRAGPPTIAKCLKSEGERVGKHRVARIISEQG</sequence>
<gene>
    <name evidence="2" type="ORF">BN59_00666</name>
</gene>
<accession>A0A078KTW7</accession>
<dbReference type="EMBL" id="CCSB01000001">
    <property type="protein sequence ID" value="CDZ76397.1"/>
    <property type="molecule type" value="Genomic_DNA"/>
</dbReference>
<dbReference type="eggNOG" id="COG2801">
    <property type="taxonomic scope" value="Bacteria"/>
</dbReference>
<reference evidence="2 3" key="1">
    <citation type="submission" date="2014-06" db="EMBL/GenBank/DDBJ databases">
        <authorList>
            <person name="Urmite Genomes Urmite Genomes"/>
        </authorList>
    </citation>
    <scope>NUCLEOTIDE SEQUENCE [LARGE SCALE GENOMIC DNA]</scope>
</reference>
<proteinExistence type="predicted"/>
<dbReference type="PANTHER" id="PTHR46889">
    <property type="entry name" value="TRANSPOSASE INSF FOR INSERTION SEQUENCE IS3B-RELATED"/>
    <property type="match status" value="1"/>
</dbReference>
<dbReference type="AlphaFoldDB" id="A0A078KTW7"/>
<dbReference type="InterPro" id="IPR025948">
    <property type="entry name" value="HTH-like_dom"/>
</dbReference>
<feature type="domain" description="HTH-like" evidence="1">
    <location>
        <begin position="27"/>
        <end position="74"/>
    </location>
</feature>
<name>A0A078KTW7_9GAMM</name>
<dbReference type="RefSeq" id="WP_052403110.1">
    <property type="nucleotide sequence ID" value="NZ_CCVW01000001.1"/>
</dbReference>
<dbReference type="STRING" id="1034943.BN59_00666"/>
<keyword evidence="3" id="KW-1185">Reference proteome</keyword>
<organism evidence="2 3">
    <name type="scientific">Legionella massiliensis</name>
    <dbReference type="NCBI Taxonomy" id="1034943"/>
    <lineage>
        <taxon>Bacteria</taxon>
        <taxon>Pseudomonadati</taxon>
        <taxon>Pseudomonadota</taxon>
        <taxon>Gammaproteobacteria</taxon>
        <taxon>Legionellales</taxon>
        <taxon>Legionellaceae</taxon>
        <taxon>Legionella</taxon>
    </lineage>
</organism>
<dbReference type="InterPro" id="IPR050900">
    <property type="entry name" value="Transposase_IS3/IS150/IS904"/>
</dbReference>
<evidence type="ECO:0000313" key="3">
    <source>
        <dbReference type="Proteomes" id="UP000044071"/>
    </source>
</evidence>
<evidence type="ECO:0000313" key="2">
    <source>
        <dbReference type="EMBL" id="CDZ76397.1"/>
    </source>
</evidence>
<dbReference type="Pfam" id="PF13276">
    <property type="entry name" value="HTH_21"/>
    <property type="match status" value="1"/>
</dbReference>
<evidence type="ECO:0000259" key="1">
    <source>
        <dbReference type="Pfam" id="PF13276"/>
    </source>
</evidence>
<dbReference type="Proteomes" id="UP000044071">
    <property type="component" value="Unassembled WGS sequence"/>
</dbReference>
<protein>
    <submittedName>
        <fullName evidence="2">Putative transposase OrfB</fullName>
    </submittedName>
</protein>